<evidence type="ECO:0000313" key="3">
    <source>
        <dbReference type="Proteomes" id="UP000007842"/>
    </source>
</evidence>
<feature type="compositionally biased region" description="Polar residues" evidence="1">
    <location>
        <begin position="25"/>
        <end position="39"/>
    </location>
</feature>
<reference evidence="3" key="1">
    <citation type="submission" date="2011-12" db="EMBL/GenBank/DDBJ databases">
        <title>Complete genome sequence of Streptomyces cattleya strain DSM 46488.</title>
        <authorList>
            <person name="Ou H.-Y."/>
            <person name="Li P."/>
            <person name="Zhao C."/>
            <person name="O'Hagan D."/>
            <person name="Deng Z."/>
        </authorList>
    </citation>
    <scope>NUCLEOTIDE SEQUENCE [LARGE SCALE GENOMIC DNA]</scope>
    <source>
        <strain evidence="3">ATCC 35852 / DSM 46488 / JCM 4925 / NBRC 14057 / NRRL 8057</strain>
    </source>
</reference>
<feature type="region of interest" description="Disordered" evidence="1">
    <location>
        <begin position="1"/>
        <end position="53"/>
    </location>
</feature>
<dbReference type="Proteomes" id="UP000007842">
    <property type="component" value="Chromosome"/>
</dbReference>
<evidence type="ECO:0000256" key="1">
    <source>
        <dbReference type="SAM" id="MobiDB-lite"/>
    </source>
</evidence>
<sequence length="79" mass="8665">MPRHPRAARRAPPAESAQDARKAANSAQGQDRGQPAHTTMTRKETRFTDPQVDRLGSCARVAVTGLSARTVRRQGRAWS</sequence>
<keyword evidence="3" id="KW-1185">Reference proteome</keyword>
<dbReference type="HOGENOM" id="CLU_2604444_0_0_11"/>
<proteinExistence type="predicted"/>
<protein>
    <submittedName>
        <fullName evidence="2">Uncharacterized protein</fullName>
    </submittedName>
</protein>
<gene>
    <name evidence="2" type="ordered locus">SCATT_19570</name>
</gene>
<name>G8WTY3_STREN</name>
<organism evidence="2 3">
    <name type="scientific">Streptantibioticus cattleyicolor (strain ATCC 35852 / DSM 46488 / JCM 4925 / NBRC 14057 / NRRL 8057)</name>
    <name type="common">Streptomyces cattleya</name>
    <dbReference type="NCBI Taxonomy" id="1003195"/>
    <lineage>
        <taxon>Bacteria</taxon>
        <taxon>Bacillati</taxon>
        <taxon>Actinomycetota</taxon>
        <taxon>Actinomycetes</taxon>
        <taxon>Kitasatosporales</taxon>
        <taxon>Streptomycetaceae</taxon>
        <taxon>Streptantibioticus</taxon>
    </lineage>
</organism>
<dbReference type="KEGG" id="scy:SCATT_19570"/>
<dbReference type="AlphaFoldDB" id="G8WTY3"/>
<dbReference type="STRING" id="1003195.SCATT_19570"/>
<dbReference type="EMBL" id="CP003219">
    <property type="protein sequence ID" value="AEW94328.1"/>
    <property type="molecule type" value="Genomic_DNA"/>
</dbReference>
<evidence type="ECO:0000313" key="2">
    <source>
        <dbReference type="EMBL" id="AEW94328.1"/>
    </source>
</evidence>
<dbReference type="PATRIC" id="fig|1003195.29.peg.1966"/>
<accession>G8WTY3</accession>